<evidence type="ECO:0000256" key="4">
    <source>
        <dbReference type="ARBA" id="ARBA00022801"/>
    </source>
</evidence>
<evidence type="ECO:0000313" key="13">
    <source>
        <dbReference type="Proteomes" id="UP000271974"/>
    </source>
</evidence>
<feature type="region of interest" description="Disordered" evidence="9">
    <location>
        <begin position="912"/>
        <end position="942"/>
    </location>
</feature>
<dbReference type="Pfam" id="PF00270">
    <property type="entry name" value="DEAD"/>
    <property type="match status" value="1"/>
</dbReference>
<evidence type="ECO:0000259" key="11">
    <source>
        <dbReference type="PROSITE" id="PS51194"/>
    </source>
</evidence>
<dbReference type="GO" id="GO:0055087">
    <property type="term" value="C:Ski complex"/>
    <property type="evidence" value="ECO:0007669"/>
    <property type="project" value="TreeGrafter"/>
</dbReference>
<keyword evidence="3" id="KW-0547">Nucleotide-binding</keyword>
<evidence type="ECO:0000256" key="1">
    <source>
        <dbReference type="ARBA" id="ARBA00004496"/>
    </source>
</evidence>
<dbReference type="Pfam" id="PF21408">
    <property type="entry name" value="MTR4-like_stalk"/>
    <property type="match status" value="1"/>
</dbReference>
<evidence type="ECO:0000256" key="8">
    <source>
        <dbReference type="ARBA" id="ARBA00047984"/>
    </source>
</evidence>
<evidence type="ECO:0000256" key="7">
    <source>
        <dbReference type="ARBA" id="ARBA00022884"/>
    </source>
</evidence>
<dbReference type="InterPro" id="IPR012961">
    <property type="entry name" value="Ski2/MTR4_C"/>
</dbReference>
<dbReference type="EMBL" id="RQTK01000065">
    <property type="protein sequence ID" value="RUS89106.1"/>
    <property type="molecule type" value="Genomic_DNA"/>
</dbReference>
<evidence type="ECO:0000313" key="12">
    <source>
        <dbReference type="EMBL" id="RUS89106.1"/>
    </source>
</evidence>
<dbReference type="InterPro" id="IPR027417">
    <property type="entry name" value="P-loop_NTPase"/>
</dbReference>
<feature type="compositionally biased region" description="Acidic residues" evidence="9">
    <location>
        <begin position="245"/>
        <end position="256"/>
    </location>
</feature>
<dbReference type="InterPro" id="IPR014001">
    <property type="entry name" value="Helicase_ATP-bd"/>
</dbReference>
<dbReference type="Pfam" id="PF17911">
    <property type="entry name" value="Ski2_N"/>
    <property type="match status" value="1"/>
</dbReference>
<comment type="catalytic activity">
    <reaction evidence="8">
        <text>ATP + H2O = ADP + phosphate + H(+)</text>
        <dbReference type="Rhea" id="RHEA:13065"/>
        <dbReference type="ChEBI" id="CHEBI:15377"/>
        <dbReference type="ChEBI" id="CHEBI:15378"/>
        <dbReference type="ChEBI" id="CHEBI:30616"/>
        <dbReference type="ChEBI" id="CHEBI:43474"/>
        <dbReference type="ChEBI" id="CHEBI:456216"/>
        <dbReference type="EC" id="3.6.4.13"/>
    </reaction>
</comment>
<dbReference type="GO" id="GO:0003724">
    <property type="term" value="F:RNA helicase activity"/>
    <property type="evidence" value="ECO:0007669"/>
    <property type="project" value="UniProtKB-EC"/>
</dbReference>
<evidence type="ECO:0000256" key="6">
    <source>
        <dbReference type="ARBA" id="ARBA00022840"/>
    </source>
</evidence>
<keyword evidence="5" id="KW-0347">Helicase</keyword>
<dbReference type="InterPro" id="IPR040801">
    <property type="entry name" value="Ski2_N"/>
</dbReference>
<dbReference type="STRING" id="188477.A0A3S1BII5"/>
<sequence length="1290" mass="144986">MAMAEDGRFGFDLLETGTCGHLELVPSHGESQASPADLFPKLTLPCGLPPVLPTLEEEVKKYLTRIEDLSVHNNVPSHSQIERTPNYGRLLHMDLCPVQTTIRVERDKATGQLKSYTEELIPDAAETSRTSLSLRRAPDVDNQRVKDDVRGSNINLPFWPGGMDDDKDLFSLEPEKSENEGSPAVDLDLDDASKYLTTPPGFKCGMTFDTNSAPLDGQPDKSAGGASDANVVINLADIMAGVEDFDLGDSDGEEEAADKADDSQGLMEHKPEDNLTRSESLEKLIQEQSEVKSEVVKSPSPPAEEWSVKVDTSSPVHDFYKRIPDMAYKWPFELDIFQKQAILHLENHESVFVAAHTSAGKTVVAEYAIALSLKHMTRTIYTSPIKALSNQKFRDFKLTFGDVGLVTGDVQLNQAASCLIMTTEILRSMLYNGSDIVRDLEWVIFDEVHYINDSERGVVWEEVLIMLPQHVNVILLSATVPNTMEFAAWVGRTKRKKIYVVNTLKRPVPLEHYLYVGNSTKTCNELFLLQDAKGNFLTTGYNKALEAKKERASKSSQNFGAKGTRPGNPIQDKNTWLSVIEMLKRKDKLPAVAFTFSKRKIEENAINLQSVDLTTASEKSEIHVFFHKCMDRLKGSDKSLPQVLQLSDMLKRGLGVHHSGVLPILKEVVEMLFQKGLVKILFATETFAMGVNMPARTVVFDTIRKHDGMSFRNLLPGEYIQMAGRAGRRGLDTTGTVVLLCKGDVPEMSELHRMMLGKPTSLESQFRLTYTMILNLMRVEQLRVQDMIKRSFSEFHHQQESAGHRQRLEVVREKMRQVRPIECYLCSLDLEQYHLDCREFYRLREHLQSVIFSHPVAIKALSAGRVVMVKRPLGQSVLGVILVAGGHRNGRPVAASGTSERKFTALILAEKPGAGNLNGRGDQTSTNSESKESKKASMEPVLPSSLYEPEGPCWHEVRELTASDIVRITTKVLKIDADGILSDTKRRDHPRFQHEPPDRCVTTASQELLRLTQTKTAEGSSGLPGLHPVNDLKLRDIDLVEQCRALQFLEEGLAGYNCTRCSEFMAHFEEHDRNMVLKDEFKRLQYLLSDESLALLPEYTQRVEVLKRLHYMDNLGTVQLKGRVACEMSNHELVVTELVFENALTDLDPAEIAALLSCFVFEMKRCSEPELTETLVKGREQILAKAKLVGLLQKEVGMLMPVEDYMEQFHFGLMEVVQEWARGMPFSEIIELTDVHEGIIVRTIQRLHETLSDVRNAARLIGDRTLAQKMEDSMEMVKRDIVFAASLYTQ</sequence>
<comment type="subcellular location">
    <subcellularLocation>
        <location evidence="1">Cytoplasm</location>
    </subcellularLocation>
</comment>
<evidence type="ECO:0000256" key="5">
    <source>
        <dbReference type="ARBA" id="ARBA00022806"/>
    </source>
</evidence>
<feature type="compositionally biased region" description="Basic and acidic residues" evidence="9">
    <location>
        <begin position="168"/>
        <end position="179"/>
    </location>
</feature>
<dbReference type="InterPro" id="IPR048392">
    <property type="entry name" value="MTR4-like_stalk"/>
</dbReference>
<dbReference type="SUPFAM" id="SSF52540">
    <property type="entry name" value="P-loop containing nucleoside triphosphate hydrolases"/>
    <property type="match status" value="1"/>
</dbReference>
<dbReference type="PANTHER" id="PTHR12131:SF1">
    <property type="entry name" value="ATP-DEPENDENT RNA HELICASE SUPV3L1, MITOCHONDRIAL-RELATED"/>
    <property type="match status" value="1"/>
</dbReference>
<reference evidence="12 13" key="1">
    <citation type="submission" date="2019-01" db="EMBL/GenBank/DDBJ databases">
        <title>A draft genome assembly of the solar-powered sea slug Elysia chlorotica.</title>
        <authorList>
            <person name="Cai H."/>
            <person name="Li Q."/>
            <person name="Fang X."/>
            <person name="Li J."/>
            <person name="Curtis N.E."/>
            <person name="Altenburger A."/>
            <person name="Shibata T."/>
            <person name="Feng M."/>
            <person name="Maeda T."/>
            <person name="Schwartz J.A."/>
            <person name="Shigenobu S."/>
            <person name="Lundholm N."/>
            <person name="Nishiyama T."/>
            <person name="Yang H."/>
            <person name="Hasebe M."/>
            <person name="Li S."/>
            <person name="Pierce S.K."/>
            <person name="Wang J."/>
        </authorList>
    </citation>
    <scope>NUCLEOTIDE SEQUENCE [LARGE SCALE GENOMIC DNA]</scope>
    <source>
        <strain evidence="12">EC2010</strain>
        <tissue evidence="12">Whole organism of an adult</tissue>
    </source>
</reference>
<dbReference type="Proteomes" id="UP000271974">
    <property type="component" value="Unassembled WGS sequence"/>
</dbReference>
<dbReference type="Pfam" id="PF13234">
    <property type="entry name" value="MTR4_beta-barrel"/>
    <property type="match status" value="1"/>
</dbReference>
<evidence type="ECO:0000256" key="9">
    <source>
        <dbReference type="SAM" id="MobiDB-lite"/>
    </source>
</evidence>
<dbReference type="SMART" id="SM00490">
    <property type="entry name" value="HELICc"/>
    <property type="match status" value="1"/>
</dbReference>
<dbReference type="InterPro" id="IPR011545">
    <property type="entry name" value="DEAD/DEAH_box_helicase_dom"/>
</dbReference>
<dbReference type="Pfam" id="PF00271">
    <property type="entry name" value="Helicase_C"/>
    <property type="match status" value="1"/>
</dbReference>
<dbReference type="InterPro" id="IPR025696">
    <property type="entry name" value="Beta-barrel_MTR4"/>
</dbReference>
<dbReference type="FunFam" id="1.10.3380.30:FF:000001">
    <property type="entry name" value="Ski2 ATP-dependent RNA helicase"/>
    <property type="match status" value="1"/>
</dbReference>
<comment type="caution">
    <text evidence="12">The sequence shown here is derived from an EMBL/GenBank/DDBJ whole genome shotgun (WGS) entry which is preliminary data.</text>
</comment>
<feature type="domain" description="Helicase ATP-binding" evidence="10">
    <location>
        <begin position="342"/>
        <end position="498"/>
    </location>
</feature>
<dbReference type="InterPro" id="IPR050699">
    <property type="entry name" value="RNA-DNA_Helicase"/>
</dbReference>
<keyword evidence="2" id="KW-0963">Cytoplasm</keyword>
<dbReference type="FunFam" id="3.40.50.300:FF:000354">
    <property type="entry name" value="ATP-dependent RNA helicase SKI2"/>
    <property type="match status" value="1"/>
</dbReference>
<dbReference type="Pfam" id="PF08148">
    <property type="entry name" value="DSHCT"/>
    <property type="match status" value="1"/>
</dbReference>
<dbReference type="InterPro" id="IPR016438">
    <property type="entry name" value="SKI2-like"/>
</dbReference>
<dbReference type="PANTHER" id="PTHR12131">
    <property type="entry name" value="ATP-DEPENDENT RNA AND DNA HELICASE"/>
    <property type="match status" value="1"/>
</dbReference>
<organism evidence="12 13">
    <name type="scientific">Elysia chlorotica</name>
    <name type="common">Eastern emerald elysia</name>
    <name type="synonym">Sea slug</name>
    <dbReference type="NCBI Taxonomy" id="188477"/>
    <lineage>
        <taxon>Eukaryota</taxon>
        <taxon>Metazoa</taxon>
        <taxon>Spiralia</taxon>
        <taxon>Lophotrochozoa</taxon>
        <taxon>Mollusca</taxon>
        <taxon>Gastropoda</taxon>
        <taxon>Heterobranchia</taxon>
        <taxon>Euthyneura</taxon>
        <taxon>Panpulmonata</taxon>
        <taxon>Sacoglossa</taxon>
        <taxon>Placobranchoidea</taxon>
        <taxon>Plakobranchidae</taxon>
        <taxon>Elysia</taxon>
    </lineage>
</organism>
<dbReference type="OrthoDB" id="64767at2759"/>
<dbReference type="Gene3D" id="1.10.3380.30">
    <property type="match status" value="2"/>
</dbReference>
<keyword evidence="13" id="KW-1185">Reference proteome</keyword>
<dbReference type="CDD" id="cd18795">
    <property type="entry name" value="SF2_C_Ski2"/>
    <property type="match status" value="1"/>
</dbReference>
<evidence type="ECO:0000256" key="2">
    <source>
        <dbReference type="ARBA" id="ARBA00022490"/>
    </source>
</evidence>
<feature type="region of interest" description="Disordered" evidence="9">
    <location>
        <begin position="289"/>
        <end position="309"/>
    </location>
</feature>
<proteinExistence type="predicted"/>
<feature type="domain" description="Helicase C-terminal" evidence="11">
    <location>
        <begin position="607"/>
        <end position="777"/>
    </location>
</feature>
<dbReference type="GO" id="GO:0016787">
    <property type="term" value="F:hydrolase activity"/>
    <property type="evidence" value="ECO:0007669"/>
    <property type="project" value="UniProtKB-KW"/>
</dbReference>
<evidence type="ECO:0000256" key="3">
    <source>
        <dbReference type="ARBA" id="ARBA00022741"/>
    </source>
</evidence>
<feature type="region of interest" description="Disordered" evidence="9">
    <location>
        <begin position="245"/>
        <end position="276"/>
    </location>
</feature>
<keyword evidence="6" id="KW-0067">ATP-binding</keyword>
<dbReference type="GO" id="GO:0005524">
    <property type="term" value="F:ATP binding"/>
    <property type="evidence" value="ECO:0007669"/>
    <property type="project" value="UniProtKB-KW"/>
</dbReference>
<feature type="compositionally biased region" description="Basic and acidic residues" evidence="9">
    <location>
        <begin position="257"/>
        <end position="276"/>
    </location>
</feature>
<dbReference type="InterPro" id="IPR001650">
    <property type="entry name" value="Helicase_C-like"/>
</dbReference>
<dbReference type="FunFam" id="3.40.50.300:FF:000447">
    <property type="entry name" value="helicase SKI2W isoform X2"/>
    <property type="match status" value="1"/>
</dbReference>
<dbReference type="GO" id="GO:0070478">
    <property type="term" value="P:nuclear-transcribed mRNA catabolic process, 3'-5' exonucleolytic nonsense-mediated decay"/>
    <property type="evidence" value="ECO:0007669"/>
    <property type="project" value="TreeGrafter"/>
</dbReference>
<dbReference type="SMART" id="SM01142">
    <property type="entry name" value="DSHCT"/>
    <property type="match status" value="1"/>
</dbReference>
<name>A0A3S1BII5_ELYCH</name>
<dbReference type="PROSITE" id="PS51194">
    <property type="entry name" value="HELICASE_CTER"/>
    <property type="match status" value="1"/>
</dbReference>
<dbReference type="Gene3D" id="3.40.50.300">
    <property type="entry name" value="P-loop containing nucleotide triphosphate hydrolases"/>
    <property type="match status" value="2"/>
</dbReference>
<dbReference type="SMART" id="SM00487">
    <property type="entry name" value="DEXDc"/>
    <property type="match status" value="1"/>
</dbReference>
<gene>
    <name evidence="12" type="ORF">EGW08_003114</name>
</gene>
<feature type="region of interest" description="Disordered" evidence="9">
    <location>
        <begin position="165"/>
        <end position="186"/>
    </location>
</feature>
<dbReference type="GO" id="GO:0003723">
    <property type="term" value="F:RNA binding"/>
    <property type="evidence" value="ECO:0007669"/>
    <property type="project" value="UniProtKB-KW"/>
</dbReference>
<evidence type="ECO:0000259" key="10">
    <source>
        <dbReference type="PROSITE" id="PS51192"/>
    </source>
</evidence>
<accession>A0A3S1BII5</accession>
<dbReference type="PROSITE" id="PS51192">
    <property type="entry name" value="HELICASE_ATP_BIND_1"/>
    <property type="match status" value="1"/>
</dbReference>
<dbReference type="PIRSF" id="PIRSF005198">
    <property type="entry name" value="Antiviral_helicase_SKI2"/>
    <property type="match status" value="1"/>
</dbReference>
<evidence type="ECO:0008006" key="14">
    <source>
        <dbReference type="Google" id="ProtNLM"/>
    </source>
</evidence>
<keyword evidence="7" id="KW-0694">RNA-binding</keyword>
<keyword evidence="4" id="KW-0378">Hydrolase</keyword>
<protein>
    <recommendedName>
        <fullName evidence="14">Helicase SKI2W</fullName>
    </recommendedName>
</protein>